<reference evidence="3 4" key="1">
    <citation type="submission" date="2017-12" db="EMBL/GenBank/DDBJ databases">
        <title>Comparative genomics of Botrytis spp.</title>
        <authorList>
            <person name="Valero-Jimenez C.A."/>
            <person name="Tapia P."/>
            <person name="Veloso J."/>
            <person name="Silva-Moreno E."/>
            <person name="Staats M."/>
            <person name="Valdes J.H."/>
            <person name="Van Kan J.A.L."/>
        </authorList>
    </citation>
    <scope>NUCLEOTIDE SEQUENCE [LARGE SCALE GENOMIC DNA]</scope>
    <source>
        <strain evidence="3 4">MUCL11595</strain>
    </source>
</reference>
<organism evidence="3 4">
    <name type="scientific">Botryotinia convoluta</name>
    <dbReference type="NCBI Taxonomy" id="54673"/>
    <lineage>
        <taxon>Eukaryota</taxon>
        <taxon>Fungi</taxon>
        <taxon>Dikarya</taxon>
        <taxon>Ascomycota</taxon>
        <taxon>Pezizomycotina</taxon>
        <taxon>Leotiomycetes</taxon>
        <taxon>Helotiales</taxon>
        <taxon>Sclerotiniaceae</taxon>
        <taxon>Botryotinia</taxon>
    </lineage>
</organism>
<evidence type="ECO:0000256" key="1">
    <source>
        <dbReference type="SAM" id="MobiDB-lite"/>
    </source>
</evidence>
<feature type="compositionally biased region" description="Basic and acidic residues" evidence="1">
    <location>
        <begin position="135"/>
        <end position="152"/>
    </location>
</feature>
<proteinExistence type="predicted"/>
<dbReference type="AlphaFoldDB" id="A0A4Z1HLY9"/>
<keyword evidence="2" id="KW-0472">Membrane</keyword>
<dbReference type="EMBL" id="PQXN01000199">
    <property type="protein sequence ID" value="TGO49815.1"/>
    <property type="molecule type" value="Genomic_DNA"/>
</dbReference>
<keyword evidence="2" id="KW-0812">Transmembrane</keyword>
<dbReference type="Proteomes" id="UP000297527">
    <property type="component" value="Unassembled WGS sequence"/>
</dbReference>
<keyword evidence="2" id="KW-1133">Transmembrane helix</keyword>
<feature type="transmembrane region" description="Helical" evidence="2">
    <location>
        <begin position="41"/>
        <end position="64"/>
    </location>
</feature>
<feature type="region of interest" description="Disordered" evidence="1">
    <location>
        <begin position="133"/>
        <end position="152"/>
    </location>
</feature>
<feature type="compositionally biased region" description="Acidic residues" evidence="1">
    <location>
        <begin position="179"/>
        <end position="207"/>
    </location>
</feature>
<dbReference type="OrthoDB" id="3544325at2759"/>
<feature type="region of interest" description="Disordered" evidence="1">
    <location>
        <begin position="177"/>
        <end position="207"/>
    </location>
</feature>
<keyword evidence="4" id="KW-1185">Reference proteome</keyword>
<accession>A0A4Z1HLY9</accession>
<name>A0A4Z1HLY9_9HELO</name>
<comment type="caution">
    <text evidence="3">The sequence shown here is derived from an EMBL/GenBank/DDBJ whole genome shotgun (WGS) entry which is preliminary data.</text>
</comment>
<evidence type="ECO:0000313" key="3">
    <source>
        <dbReference type="EMBL" id="TGO49815.1"/>
    </source>
</evidence>
<sequence length="207" mass="23626">MPTLLNIPQTQLGPITEPAINIANAVKDGHGQILRTSPTAIFMYGLASGLIIMISIVGLLLVLFDRFFRKENVKTVKFGPRSPDLQGGDKFFLEQKKGMIYEGVVTTFNDSDYYEIRSDDAIDQELVTIPSPTLEEAKMEDDRKESKREMRKTEEEYEYQAFMDRFCMENFASFVGVDVDVDDDDDDDDEEEEEEEEEDGEDEDTTT</sequence>
<protein>
    <submittedName>
        <fullName evidence="3">Uncharacterized protein</fullName>
    </submittedName>
</protein>
<gene>
    <name evidence="3" type="ORF">BCON_0199g00070</name>
</gene>
<evidence type="ECO:0000313" key="4">
    <source>
        <dbReference type="Proteomes" id="UP000297527"/>
    </source>
</evidence>
<evidence type="ECO:0000256" key="2">
    <source>
        <dbReference type="SAM" id="Phobius"/>
    </source>
</evidence>